<reference evidence="1 2" key="1">
    <citation type="submission" date="2015-07" db="EMBL/GenBank/DDBJ databases">
        <title>The genome of Dufourea novaeangliae.</title>
        <authorList>
            <person name="Pan H."/>
            <person name="Kapheim K."/>
        </authorList>
    </citation>
    <scope>NUCLEOTIDE SEQUENCE [LARGE SCALE GENOMIC DNA]</scope>
    <source>
        <strain evidence="1">0120121106</strain>
        <tissue evidence="1">Whole body</tissue>
    </source>
</reference>
<organism evidence="1 2">
    <name type="scientific">Dufourea novaeangliae</name>
    <name type="common">Sweat bee</name>
    <dbReference type="NCBI Taxonomy" id="178035"/>
    <lineage>
        <taxon>Eukaryota</taxon>
        <taxon>Metazoa</taxon>
        <taxon>Ecdysozoa</taxon>
        <taxon>Arthropoda</taxon>
        <taxon>Hexapoda</taxon>
        <taxon>Insecta</taxon>
        <taxon>Pterygota</taxon>
        <taxon>Neoptera</taxon>
        <taxon>Endopterygota</taxon>
        <taxon>Hymenoptera</taxon>
        <taxon>Apocrita</taxon>
        <taxon>Aculeata</taxon>
        <taxon>Apoidea</taxon>
        <taxon>Anthophila</taxon>
        <taxon>Halictidae</taxon>
        <taxon>Rophitinae</taxon>
        <taxon>Dufourea</taxon>
    </lineage>
</organism>
<gene>
    <name evidence="1" type="ORF">WN55_07870</name>
</gene>
<dbReference type="STRING" id="178035.A0A154PSL7"/>
<dbReference type="EMBL" id="KQ435148">
    <property type="protein sequence ID" value="KZC14901.1"/>
    <property type="molecule type" value="Genomic_DNA"/>
</dbReference>
<evidence type="ECO:0000313" key="2">
    <source>
        <dbReference type="Proteomes" id="UP000076502"/>
    </source>
</evidence>
<sequence length="111" mass="13216">MVQEDRDLKTFRDAASRKIQMEQWKNENFYNKKRKPPAKYFEKDLVMIKNVDSSVGVNKKLIPKYKGPYEVKKVLDNDRYLLTDPEGFQLTQIPYNGVVAVDQMKRYIKPR</sequence>
<keyword evidence="2" id="KW-1185">Reference proteome</keyword>
<protein>
    <submittedName>
        <fullName evidence="1">Uncharacterized protein</fullName>
    </submittedName>
</protein>
<name>A0A154PSL7_DUFNO</name>
<evidence type="ECO:0000313" key="1">
    <source>
        <dbReference type="EMBL" id="KZC14901.1"/>
    </source>
</evidence>
<proteinExistence type="predicted"/>
<dbReference type="Proteomes" id="UP000076502">
    <property type="component" value="Unassembled WGS sequence"/>
</dbReference>
<dbReference type="AlphaFoldDB" id="A0A154PSL7"/>
<accession>A0A154PSL7</accession>
<dbReference type="OrthoDB" id="7699516at2759"/>